<dbReference type="Proteomes" id="UP000828048">
    <property type="component" value="Chromosome 1"/>
</dbReference>
<evidence type="ECO:0000313" key="2">
    <source>
        <dbReference type="Proteomes" id="UP000828048"/>
    </source>
</evidence>
<keyword evidence="2" id="KW-1185">Reference proteome</keyword>
<gene>
    <name evidence="1" type="ORF">Vadar_009555</name>
</gene>
<sequence length="180" mass="19042">MASHRPSPPVWGLRGALELSKLSLRVQLLLPQPKLVTCWLPLASLAFVFNGSAVIAAAPADVGKRGSVFEAVLGLGNGHGLVTESPVFVNRSALEIGLLSASHSFGLANGHGSPSEFEKVLKIGSSMCARPDEELWLILTPVLGICSLWLGSSCWLEDELVVVLTMGSIFLGSHDPSDDM</sequence>
<evidence type="ECO:0000313" key="1">
    <source>
        <dbReference type="EMBL" id="KAH7842821.1"/>
    </source>
</evidence>
<organism evidence="1 2">
    <name type="scientific">Vaccinium darrowii</name>
    <dbReference type="NCBI Taxonomy" id="229202"/>
    <lineage>
        <taxon>Eukaryota</taxon>
        <taxon>Viridiplantae</taxon>
        <taxon>Streptophyta</taxon>
        <taxon>Embryophyta</taxon>
        <taxon>Tracheophyta</taxon>
        <taxon>Spermatophyta</taxon>
        <taxon>Magnoliopsida</taxon>
        <taxon>eudicotyledons</taxon>
        <taxon>Gunneridae</taxon>
        <taxon>Pentapetalae</taxon>
        <taxon>asterids</taxon>
        <taxon>Ericales</taxon>
        <taxon>Ericaceae</taxon>
        <taxon>Vaccinioideae</taxon>
        <taxon>Vaccinieae</taxon>
        <taxon>Vaccinium</taxon>
    </lineage>
</organism>
<dbReference type="EMBL" id="CM037151">
    <property type="protein sequence ID" value="KAH7842821.1"/>
    <property type="molecule type" value="Genomic_DNA"/>
</dbReference>
<accession>A0ACB7XPD7</accession>
<reference evidence="1 2" key="1">
    <citation type="journal article" date="2021" name="Hortic Res">
        <title>High-quality reference genome and annotation aids understanding of berry development for evergreen blueberry (Vaccinium darrowii).</title>
        <authorList>
            <person name="Yu J."/>
            <person name="Hulse-Kemp A.M."/>
            <person name="Babiker E."/>
            <person name="Staton M."/>
        </authorList>
    </citation>
    <scope>NUCLEOTIDE SEQUENCE [LARGE SCALE GENOMIC DNA]</scope>
    <source>
        <strain evidence="2">cv. NJ 8807/NJ 8810</strain>
        <tissue evidence="1">Young leaf</tissue>
    </source>
</reference>
<protein>
    <submittedName>
        <fullName evidence="1">Uncharacterized protein</fullName>
    </submittedName>
</protein>
<name>A0ACB7XPD7_9ERIC</name>
<proteinExistence type="predicted"/>
<comment type="caution">
    <text evidence="1">The sequence shown here is derived from an EMBL/GenBank/DDBJ whole genome shotgun (WGS) entry which is preliminary data.</text>
</comment>